<gene>
    <name evidence="11" type="ORF">HANVADRAFT_54424</name>
</gene>
<evidence type="ECO:0000256" key="8">
    <source>
        <dbReference type="ARBA" id="ARBA00023136"/>
    </source>
</evidence>
<dbReference type="Pfam" id="PF26544">
    <property type="entry name" value="Mdm12"/>
    <property type="match status" value="2"/>
</dbReference>
<comment type="caution">
    <text evidence="11">The sequence shown here is derived from an EMBL/GenBank/DDBJ whole genome shotgun (WGS) entry which is preliminary data.</text>
</comment>
<dbReference type="GO" id="GO:0008289">
    <property type="term" value="F:lipid binding"/>
    <property type="evidence" value="ECO:0007669"/>
    <property type="project" value="UniProtKB-KW"/>
</dbReference>
<evidence type="ECO:0000256" key="3">
    <source>
        <dbReference type="ARBA" id="ARBA00022787"/>
    </source>
</evidence>
<evidence type="ECO:0000313" key="12">
    <source>
        <dbReference type="Proteomes" id="UP000092321"/>
    </source>
</evidence>
<protein>
    <recommendedName>
        <fullName evidence="10">SMP-LTD domain-containing protein</fullName>
    </recommendedName>
</protein>
<keyword evidence="2" id="KW-0813">Transport</keyword>
<dbReference type="GO" id="GO:1990456">
    <property type="term" value="P:mitochondrion-endoplasmic reticulum membrane tethering"/>
    <property type="evidence" value="ECO:0007669"/>
    <property type="project" value="TreeGrafter"/>
</dbReference>
<dbReference type="InterPro" id="IPR031468">
    <property type="entry name" value="SMP_LBD"/>
</dbReference>
<evidence type="ECO:0000313" key="11">
    <source>
        <dbReference type="EMBL" id="OBA14053.1"/>
    </source>
</evidence>
<feature type="region of interest" description="Disordered" evidence="9">
    <location>
        <begin position="169"/>
        <end position="194"/>
    </location>
</feature>
<keyword evidence="7" id="KW-0496">Mitochondrion</keyword>
<dbReference type="InterPro" id="IPR027532">
    <property type="entry name" value="Mdm12"/>
</dbReference>
<evidence type="ECO:0000256" key="9">
    <source>
        <dbReference type="SAM" id="MobiDB-lite"/>
    </source>
</evidence>
<dbReference type="PROSITE" id="PS51847">
    <property type="entry name" value="SMP"/>
    <property type="match status" value="1"/>
</dbReference>
<keyword evidence="8" id="KW-0472">Membrane</keyword>
<feature type="domain" description="SMP-LTD" evidence="10">
    <location>
        <begin position="1"/>
        <end position="323"/>
    </location>
</feature>
<dbReference type="PANTHER" id="PTHR28204">
    <property type="entry name" value="MITOCHONDRIAL DISTRIBUTION AND MORPHOLOGY PROTEIN 12"/>
    <property type="match status" value="1"/>
</dbReference>
<reference evidence="12" key="1">
    <citation type="journal article" date="2016" name="Proc. Natl. Acad. Sci. U.S.A.">
        <title>Comparative genomics of biotechnologically important yeasts.</title>
        <authorList>
            <person name="Riley R."/>
            <person name="Haridas S."/>
            <person name="Wolfe K.H."/>
            <person name="Lopes M.R."/>
            <person name="Hittinger C.T."/>
            <person name="Goeker M."/>
            <person name="Salamov A.A."/>
            <person name="Wisecaver J.H."/>
            <person name="Long T.M."/>
            <person name="Calvey C.H."/>
            <person name="Aerts A.L."/>
            <person name="Barry K.W."/>
            <person name="Choi C."/>
            <person name="Clum A."/>
            <person name="Coughlan A.Y."/>
            <person name="Deshpande S."/>
            <person name="Douglass A.P."/>
            <person name="Hanson S.J."/>
            <person name="Klenk H.-P."/>
            <person name="LaButti K.M."/>
            <person name="Lapidus A."/>
            <person name="Lindquist E.A."/>
            <person name="Lipzen A.M."/>
            <person name="Meier-Kolthoff J.P."/>
            <person name="Ohm R.A."/>
            <person name="Otillar R.P."/>
            <person name="Pangilinan J.L."/>
            <person name="Peng Y."/>
            <person name="Rokas A."/>
            <person name="Rosa C.A."/>
            <person name="Scheuner C."/>
            <person name="Sibirny A.A."/>
            <person name="Slot J.C."/>
            <person name="Stielow J.B."/>
            <person name="Sun H."/>
            <person name="Kurtzman C.P."/>
            <person name="Blackwell M."/>
            <person name="Grigoriev I.V."/>
            <person name="Jeffries T.W."/>
        </authorList>
    </citation>
    <scope>NUCLEOTIDE SEQUENCE [LARGE SCALE GENOMIC DNA]</scope>
    <source>
        <strain evidence="12">NRRL Y-1626</strain>
    </source>
</reference>
<evidence type="ECO:0000256" key="1">
    <source>
        <dbReference type="ARBA" id="ARBA00004370"/>
    </source>
</evidence>
<dbReference type="Proteomes" id="UP000092321">
    <property type="component" value="Unassembled WGS sequence"/>
</dbReference>
<name>A0A1B7SC56_9ASCO</name>
<dbReference type="GO" id="GO:0007005">
    <property type="term" value="P:mitochondrion organization"/>
    <property type="evidence" value="ECO:0007669"/>
    <property type="project" value="InterPro"/>
</dbReference>
<dbReference type="AlphaFoldDB" id="A0A1B7SC56"/>
<keyword evidence="4" id="KW-0256">Endoplasmic reticulum</keyword>
<keyword evidence="5" id="KW-0445">Lipid transport</keyword>
<dbReference type="PANTHER" id="PTHR28204:SF1">
    <property type="entry name" value="MITOCHONDRIAL DISTRIBUTION AND MORPHOLOGY PROTEIN 12"/>
    <property type="match status" value="1"/>
</dbReference>
<evidence type="ECO:0000259" key="10">
    <source>
        <dbReference type="PROSITE" id="PS51847"/>
    </source>
</evidence>
<evidence type="ECO:0000256" key="4">
    <source>
        <dbReference type="ARBA" id="ARBA00022824"/>
    </source>
</evidence>
<keyword evidence="3" id="KW-1000">Mitochondrion outer membrane</keyword>
<keyword evidence="12" id="KW-1185">Reference proteome</keyword>
<sequence>MSFDIDWDIIKQNGLSNIKLKEKLNNYLKENGDTLLPDYIKNTYIEIIDIGDKPPEICLKDITEPLPAIYESLKEDYMEQWYEEHEYEKENIDFEILHNNLDSQLILDLKYIGNFQMVMKADLCVNYPNENFVKLPLKLYISDLKIHSLILLAYLKDVKIRAKTANTFNKKTGSDNNSLHDEKNEFEEENNDGDDNGGINKAIFSILCDVKDDNIELDGTTPNFSQIMQLRNSNNTPSSIGTPNIGESNNNSSVNVPINNNQTERVYFIRNIAIRTEIGEGINVDSHKSILRNIQDLEGMIVDLLRKFIRDEICYPNWLEFDI</sequence>
<comment type="subcellular location">
    <subcellularLocation>
        <location evidence="1">Membrane</location>
    </subcellularLocation>
</comment>
<dbReference type="OrthoDB" id="3356905at2759"/>
<proteinExistence type="predicted"/>
<keyword evidence="6" id="KW-0446">Lipid-binding</keyword>
<dbReference type="EMBL" id="LXPE01000638">
    <property type="protein sequence ID" value="OBA14053.1"/>
    <property type="molecule type" value="Genomic_DNA"/>
</dbReference>
<dbReference type="GO" id="GO:0032865">
    <property type="term" value="C:ERMES complex"/>
    <property type="evidence" value="ECO:0007669"/>
    <property type="project" value="InterPro"/>
</dbReference>
<accession>A0A1B7SC56</accession>
<evidence type="ECO:0000256" key="6">
    <source>
        <dbReference type="ARBA" id="ARBA00023121"/>
    </source>
</evidence>
<organism evidence="11 12">
    <name type="scientific">Hanseniaspora valbyensis NRRL Y-1626</name>
    <dbReference type="NCBI Taxonomy" id="766949"/>
    <lineage>
        <taxon>Eukaryota</taxon>
        <taxon>Fungi</taxon>
        <taxon>Dikarya</taxon>
        <taxon>Ascomycota</taxon>
        <taxon>Saccharomycotina</taxon>
        <taxon>Saccharomycetes</taxon>
        <taxon>Saccharomycodales</taxon>
        <taxon>Saccharomycodaceae</taxon>
        <taxon>Hanseniaspora</taxon>
    </lineage>
</organism>
<dbReference type="GO" id="GO:0015914">
    <property type="term" value="P:phospholipid transport"/>
    <property type="evidence" value="ECO:0007669"/>
    <property type="project" value="TreeGrafter"/>
</dbReference>
<evidence type="ECO:0000256" key="7">
    <source>
        <dbReference type="ARBA" id="ARBA00023128"/>
    </source>
</evidence>
<evidence type="ECO:0000256" key="2">
    <source>
        <dbReference type="ARBA" id="ARBA00022448"/>
    </source>
</evidence>
<evidence type="ECO:0000256" key="5">
    <source>
        <dbReference type="ARBA" id="ARBA00023055"/>
    </source>
</evidence>
<feature type="compositionally biased region" description="Acidic residues" evidence="9">
    <location>
        <begin position="184"/>
        <end position="194"/>
    </location>
</feature>